<dbReference type="Pfam" id="PF13561">
    <property type="entry name" value="adh_short_C2"/>
    <property type="match status" value="1"/>
</dbReference>
<accession>A0A4V4HSM3</accession>
<dbReference type="InterPro" id="IPR020904">
    <property type="entry name" value="Sc_DH/Rdtase_CS"/>
</dbReference>
<organism evidence="3 4">
    <name type="scientific">Glycomyces buryatensis</name>
    <dbReference type="NCBI Taxonomy" id="2570927"/>
    <lineage>
        <taxon>Bacteria</taxon>
        <taxon>Bacillati</taxon>
        <taxon>Actinomycetota</taxon>
        <taxon>Actinomycetes</taxon>
        <taxon>Glycomycetales</taxon>
        <taxon>Glycomycetaceae</taxon>
        <taxon>Glycomyces</taxon>
    </lineage>
</organism>
<proteinExistence type="inferred from homology"/>
<dbReference type="OrthoDB" id="3210335at2"/>
<name>A0A4V4HSM3_9ACTN</name>
<gene>
    <name evidence="3" type="ORF">FAB82_07460</name>
</gene>
<keyword evidence="4" id="KW-1185">Reference proteome</keyword>
<dbReference type="PANTHER" id="PTHR42760:SF133">
    <property type="entry name" value="3-OXOACYL-[ACYL-CARRIER-PROTEIN] REDUCTASE"/>
    <property type="match status" value="1"/>
</dbReference>
<dbReference type="Gene3D" id="3.40.50.720">
    <property type="entry name" value="NAD(P)-binding Rossmann-like Domain"/>
    <property type="match status" value="1"/>
</dbReference>
<dbReference type="EMBL" id="STGY01000028">
    <property type="protein sequence ID" value="THV42236.1"/>
    <property type="molecule type" value="Genomic_DNA"/>
</dbReference>
<dbReference type="GO" id="GO:0016616">
    <property type="term" value="F:oxidoreductase activity, acting on the CH-OH group of donors, NAD or NADP as acceptor"/>
    <property type="evidence" value="ECO:0007669"/>
    <property type="project" value="TreeGrafter"/>
</dbReference>
<comment type="similarity">
    <text evidence="1">Belongs to the short-chain dehydrogenases/reductases (SDR) family.</text>
</comment>
<dbReference type="PRINTS" id="PR00080">
    <property type="entry name" value="SDRFAMILY"/>
</dbReference>
<dbReference type="InterPro" id="IPR002347">
    <property type="entry name" value="SDR_fam"/>
</dbReference>
<dbReference type="Proteomes" id="UP000308760">
    <property type="component" value="Unassembled WGS sequence"/>
</dbReference>
<reference evidence="3 4" key="2">
    <citation type="submission" date="2019-05" db="EMBL/GenBank/DDBJ databases">
        <title>Glycomyces buryatensis sp. nov.</title>
        <authorList>
            <person name="Nikitina E."/>
        </authorList>
    </citation>
    <scope>NUCLEOTIDE SEQUENCE [LARGE SCALE GENOMIC DNA]</scope>
    <source>
        <strain evidence="3 4">18</strain>
    </source>
</reference>
<evidence type="ECO:0000256" key="1">
    <source>
        <dbReference type="ARBA" id="ARBA00006484"/>
    </source>
</evidence>
<dbReference type="InterPro" id="IPR036291">
    <property type="entry name" value="NAD(P)-bd_dom_sf"/>
</dbReference>
<dbReference type="PRINTS" id="PR00081">
    <property type="entry name" value="GDHRDH"/>
</dbReference>
<dbReference type="PANTHER" id="PTHR42760">
    <property type="entry name" value="SHORT-CHAIN DEHYDROGENASES/REDUCTASES FAMILY MEMBER"/>
    <property type="match status" value="1"/>
</dbReference>
<comment type="caution">
    <text evidence="3">The sequence shown here is derived from an EMBL/GenBank/DDBJ whole genome shotgun (WGS) entry which is preliminary data.</text>
</comment>
<evidence type="ECO:0000313" key="3">
    <source>
        <dbReference type="EMBL" id="THV42236.1"/>
    </source>
</evidence>
<evidence type="ECO:0000313" key="4">
    <source>
        <dbReference type="Proteomes" id="UP000308760"/>
    </source>
</evidence>
<dbReference type="PROSITE" id="PS00061">
    <property type="entry name" value="ADH_SHORT"/>
    <property type="match status" value="1"/>
</dbReference>
<evidence type="ECO:0000256" key="2">
    <source>
        <dbReference type="ARBA" id="ARBA00023002"/>
    </source>
</evidence>
<reference evidence="4" key="1">
    <citation type="submission" date="2019-04" db="EMBL/GenBank/DDBJ databases">
        <title>Nocardioides xinjiangensis sp. nov.</title>
        <authorList>
            <person name="Liu S."/>
        </authorList>
    </citation>
    <scope>NUCLEOTIDE SEQUENCE [LARGE SCALE GENOMIC DNA]</scope>
    <source>
        <strain evidence="4">18</strain>
    </source>
</reference>
<dbReference type="CDD" id="cd05233">
    <property type="entry name" value="SDR_c"/>
    <property type="match status" value="1"/>
</dbReference>
<dbReference type="SUPFAM" id="SSF51735">
    <property type="entry name" value="NAD(P)-binding Rossmann-fold domains"/>
    <property type="match status" value="1"/>
</dbReference>
<dbReference type="RefSeq" id="WP_136533918.1">
    <property type="nucleotide sequence ID" value="NZ_STGY01000028.1"/>
</dbReference>
<keyword evidence="2" id="KW-0560">Oxidoreductase</keyword>
<dbReference type="AlphaFoldDB" id="A0A4V4HSM3"/>
<sequence length="256" mass="27098">MSSEATTALITGGCGAIGRAVVETLLRKGTVDSAIVVDVEKPTADLPEGARFHRCDLGNPEELTAIVGELPSELSVLVNIIGGERKPPVAEVAETAWPPPAVWDDIFELNAAMVYRVTAALSDRLIPGGAVCNVSSIAAIMPWVISPAYGAAKAALEHWSNSLAVQLADRAVRVNTVRPGFVWSRQWEAVSREEFDRVVADRVPLRQAGSPTRTGREQTPEDVASVIAFLCSPDASHLTGQSINVDGGAALVRAAR</sequence>
<protein>
    <submittedName>
        <fullName evidence="3">SDR family oxidoreductase</fullName>
    </submittedName>
</protein>